<sequence length="91" mass="10193">MTNEAAVQRREAARRRSEEYRQRRSRGAMVVHIEVVPTDLHALERLGLLPRGERDPYTVACAVATFLQAAPGVAMMGERMFPEPMGPSDAR</sequence>
<evidence type="ECO:0000256" key="1">
    <source>
        <dbReference type="SAM" id="MobiDB-lite"/>
    </source>
</evidence>
<feature type="region of interest" description="Disordered" evidence="1">
    <location>
        <begin position="1"/>
        <end position="23"/>
    </location>
</feature>
<keyword evidence="3" id="KW-1185">Reference proteome</keyword>
<name>A0A9X0R0L2_9PROT</name>
<accession>A0A9X0R0L2</accession>
<reference evidence="2" key="1">
    <citation type="submission" date="2020-08" db="EMBL/GenBank/DDBJ databases">
        <authorList>
            <person name="Hu Y."/>
            <person name="Nguyen S.V."/>
            <person name="Li F."/>
            <person name="Fanning S."/>
        </authorList>
    </citation>
    <scope>NUCLEOTIDE SEQUENCE</scope>
    <source>
        <strain evidence="2">SYSU D8009</strain>
    </source>
</reference>
<dbReference type="AlphaFoldDB" id="A0A9X0R0L2"/>
<comment type="caution">
    <text evidence="2">The sequence shown here is derived from an EMBL/GenBank/DDBJ whole genome shotgun (WGS) entry which is preliminary data.</text>
</comment>
<protein>
    <submittedName>
        <fullName evidence="2">Uncharacterized protein</fullName>
    </submittedName>
</protein>
<dbReference type="Proteomes" id="UP000600101">
    <property type="component" value="Unassembled WGS sequence"/>
</dbReference>
<dbReference type="RefSeq" id="WP_186772080.1">
    <property type="nucleotide sequence ID" value="NZ_JACOMF010000026.1"/>
</dbReference>
<evidence type="ECO:0000313" key="3">
    <source>
        <dbReference type="Proteomes" id="UP000600101"/>
    </source>
</evidence>
<dbReference type="EMBL" id="JACOMF010000026">
    <property type="protein sequence ID" value="MBC4017315.1"/>
    <property type="molecule type" value="Genomic_DNA"/>
</dbReference>
<proteinExistence type="predicted"/>
<feature type="compositionally biased region" description="Basic and acidic residues" evidence="1">
    <location>
        <begin position="7"/>
        <end position="22"/>
    </location>
</feature>
<organism evidence="2 3">
    <name type="scientific">Siccirubricoccus deserti</name>
    <dbReference type="NCBI Taxonomy" id="2013562"/>
    <lineage>
        <taxon>Bacteria</taxon>
        <taxon>Pseudomonadati</taxon>
        <taxon>Pseudomonadota</taxon>
        <taxon>Alphaproteobacteria</taxon>
        <taxon>Acetobacterales</taxon>
        <taxon>Roseomonadaceae</taxon>
        <taxon>Siccirubricoccus</taxon>
    </lineage>
</organism>
<evidence type="ECO:0000313" key="2">
    <source>
        <dbReference type="EMBL" id="MBC4017315.1"/>
    </source>
</evidence>
<gene>
    <name evidence="2" type="ORF">H7965_18565</name>
</gene>